<evidence type="ECO:0000313" key="2">
    <source>
        <dbReference type="EMBL" id="CEA00170.1"/>
    </source>
</evidence>
<gene>
    <name evidence="2" type="ORF">BN1050_00495</name>
</gene>
<keyword evidence="1" id="KW-0732">Signal</keyword>
<feature type="chain" id="PRO_5001741605" description="Peptidylprolyl isomerase" evidence="1">
    <location>
        <begin position="23"/>
        <end position="179"/>
    </location>
</feature>
<dbReference type="AlphaFoldDB" id="A0A078M1Y3"/>
<evidence type="ECO:0008006" key="3">
    <source>
        <dbReference type="Google" id="ProtNLM"/>
    </source>
</evidence>
<dbReference type="EMBL" id="LN483073">
    <property type="protein sequence ID" value="CEA00170.1"/>
    <property type="molecule type" value="Genomic_DNA"/>
</dbReference>
<dbReference type="PATRIC" id="fig|1461583.4.peg.467"/>
<protein>
    <recommendedName>
        <fullName evidence="3">Peptidylprolyl isomerase</fullName>
    </recommendedName>
</protein>
<name>A0A078M1Y3_9BACL</name>
<dbReference type="Gene3D" id="1.10.4030.10">
    <property type="entry name" value="Porin chaperone SurA, peptide-binding domain"/>
    <property type="match status" value="1"/>
</dbReference>
<proteinExistence type="predicted"/>
<sequence length="179" mass="20111">MPKWLGMVMFVLLLGACSESSAIVADSKDFTISRQAFEAYKANVQQVYASNKQKFDVPDSELLNQMIERETLLSIARARGIAPTEQEVARYAQATKEAFDKDATAQMRKLHAQLADKLGVSKDAYFTHPSVMKQYEELLTLEQLIATLTAEGTVTDEQTLARYVQQQRPTVTIDDSIRE</sequence>
<feature type="signal peptide" evidence="1">
    <location>
        <begin position="1"/>
        <end position="22"/>
    </location>
</feature>
<dbReference type="InterPro" id="IPR027304">
    <property type="entry name" value="Trigger_fact/SurA_dom_sf"/>
</dbReference>
<organism evidence="2">
    <name type="scientific">Metalysinibacillus saudimassiliensis</name>
    <dbReference type="NCBI Taxonomy" id="1461583"/>
    <lineage>
        <taxon>Bacteria</taxon>
        <taxon>Bacillati</taxon>
        <taxon>Bacillota</taxon>
        <taxon>Bacilli</taxon>
        <taxon>Bacillales</taxon>
        <taxon>Caryophanaceae</taxon>
        <taxon>Metalysinibacillus</taxon>
    </lineage>
</organism>
<accession>A0A078M1Y3</accession>
<evidence type="ECO:0000256" key="1">
    <source>
        <dbReference type="SAM" id="SignalP"/>
    </source>
</evidence>
<reference evidence="2" key="1">
    <citation type="submission" date="2014-07" db="EMBL/GenBank/DDBJ databases">
        <authorList>
            <person name="Urmite Genomes Urmite Genomes"/>
        </authorList>
    </citation>
    <scope>NUCLEOTIDE SEQUENCE</scope>
    <source>
        <strain evidence="2">13S34_air</strain>
    </source>
</reference>
<dbReference type="PROSITE" id="PS51257">
    <property type="entry name" value="PROKAR_LIPOPROTEIN"/>
    <property type="match status" value="1"/>
</dbReference>
<dbReference type="SUPFAM" id="SSF109998">
    <property type="entry name" value="Triger factor/SurA peptide-binding domain-like"/>
    <property type="match status" value="1"/>
</dbReference>
<dbReference type="HOGENOM" id="CLU_1501745_0_0_9"/>